<protein>
    <submittedName>
        <fullName evidence="1">Uncharacterized protein</fullName>
    </submittedName>
</protein>
<accession>A0AAD6IG73</accession>
<reference evidence="1" key="2">
    <citation type="submission" date="2023-01" db="EMBL/GenBank/DDBJ databases">
        <authorList>
            <person name="Petersen C."/>
        </authorList>
    </citation>
    <scope>NUCLEOTIDE SEQUENCE</scope>
    <source>
        <strain evidence="1">IBT 15450</strain>
    </source>
</reference>
<evidence type="ECO:0000313" key="1">
    <source>
        <dbReference type="EMBL" id="KAJ6047370.1"/>
    </source>
</evidence>
<sequence length="118" mass="12708">MDMDATSTSAYVVISVNDKTKALSANEAEADHQEMESIPTHSQSLVASKAVPANAQMNCETDASALGAAWRLGFTTGYRQAIEDHNGASQARDDEVPEYDPGYMVETSSIDSFYSAHK</sequence>
<name>A0AAD6IG73_PENCN</name>
<dbReference type="EMBL" id="JAQJZL010000003">
    <property type="protein sequence ID" value="KAJ6047370.1"/>
    <property type="molecule type" value="Genomic_DNA"/>
</dbReference>
<gene>
    <name evidence="1" type="ORF">N7460_003517</name>
</gene>
<dbReference type="Proteomes" id="UP001219568">
    <property type="component" value="Unassembled WGS sequence"/>
</dbReference>
<evidence type="ECO:0000313" key="2">
    <source>
        <dbReference type="Proteomes" id="UP001219568"/>
    </source>
</evidence>
<organism evidence="1 2">
    <name type="scientific">Penicillium canescens</name>
    <dbReference type="NCBI Taxonomy" id="5083"/>
    <lineage>
        <taxon>Eukaryota</taxon>
        <taxon>Fungi</taxon>
        <taxon>Dikarya</taxon>
        <taxon>Ascomycota</taxon>
        <taxon>Pezizomycotina</taxon>
        <taxon>Eurotiomycetes</taxon>
        <taxon>Eurotiomycetidae</taxon>
        <taxon>Eurotiales</taxon>
        <taxon>Aspergillaceae</taxon>
        <taxon>Penicillium</taxon>
    </lineage>
</organism>
<proteinExistence type="predicted"/>
<dbReference type="AlphaFoldDB" id="A0AAD6IG73"/>
<comment type="caution">
    <text evidence="1">The sequence shown here is derived from an EMBL/GenBank/DDBJ whole genome shotgun (WGS) entry which is preliminary data.</text>
</comment>
<reference evidence="1" key="1">
    <citation type="journal article" date="2023" name="IMA Fungus">
        <title>Comparative genomic study of the Penicillium genus elucidates a diverse pangenome and 15 lateral gene transfer events.</title>
        <authorList>
            <person name="Petersen C."/>
            <person name="Sorensen T."/>
            <person name="Nielsen M.R."/>
            <person name="Sondergaard T.E."/>
            <person name="Sorensen J.L."/>
            <person name="Fitzpatrick D.A."/>
            <person name="Frisvad J.C."/>
            <person name="Nielsen K.L."/>
        </authorList>
    </citation>
    <scope>NUCLEOTIDE SEQUENCE</scope>
    <source>
        <strain evidence="1">IBT 15450</strain>
    </source>
</reference>
<keyword evidence="2" id="KW-1185">Reference proteome</keyword>